<name>Q9N892_PLAVI</name>
<sequence>MFGVTQKFWNELDRQSLSFSGEFNSKQFYNELDELKKFSEYNKKCKPLNGTRWRKDVINTCAKLLYYLKTSKKLYMQNAQYDLCPLLNYWIYSKLNTILNSHDSTYIKLTFGEIVGIWNNFIDDELKKTGNKICEPISNIVAHDDWRYRKELYEYYVDYYPISETVKRYPDRCKEFHKYVESKKNLYDYFKKRCDSSNDNICTEFYKDYTKYDPDDVLPELSCHDKIMQEREADATRVSHNGGTFEGREPNSEDSDGRMMPDDAPKFSGNPKTVENVGNILLGIVATTMTSGALYRFTPLGGMIRNGLGWNTNNMRNFNGEDIRLYDYASEPFNPYPGEEHYIGYHPA</sequence>
<dbReference type="VEuPathDB" id="PlasmoDB:PVP01_0735600"/>
<evidence type="ECO:0000256" key="1">
    <source>
        <dbReference type="SAM" id="MobiDB-lite"/>
    </source>
</evidence>
<dbReference type="VEuPathDB" id="PlasmoDB:PVW1_120012500"/>
<dbReference type="VEuPathDB" id="PlasmoDB:PVPAM_010006400"/>
<evidence type="ECO:0000313" key="2">
    <source>
        <dbReference type="EMBL" id="CAB96703.1"/>
    </source>
</evidence>
<proteinExistence type="predicted"/>
<feature type="region of interest" description="Disordered" evidence="1">
    <location>
        <begin position="232"/>
        <end position="271"/>
    </location>
</feature>
<reference evidence="2" key="1">
    <citation type="submission" date="2000-06" db="EMBL/GenBank/DDBJ databases">
        <authorList>
            <person name="Oliver K."/>
            <person name="Bowman S."/>
            <person name="Hall N."/>
            <person name="Quail M."/>
            <person name="Rajandream M.A."/>
            <person name="Harris D."/>
            <person name="del Portillo H.A."/>
            <person name="Lanzer M."/>
            <person name="Barrell B.G."/>
        </authorList>
    </citation>
    <scope>NUCLEOTIDE SEQUENCE</scope>
</reference>
<dbReference type="InterPro" id="IPR008780">
    <property type="entry name" value="Plasmodium_Vir"/>
</dbReference>
<gene>
    <name evidence="2" type="primary">vir14</name>
</gene>
<feature type="compositionally biased region" description="Basic and acidic residues" evidence="1">
    <location>
        <begin position="246"/>
        <end position="265"/>
    </location>
</feature>
<dbReference type="EMBL" id="AL360354">
    <property type="protein sequence ID" value="CAB96703.1"/>
    <property type="molecule type" value="Genomic_DNA"/>
</dbReference>
<dbReference type="AlphaFoldDB" id="Q9N892"/>
<accession>Q9N892</accession>
<dbReference type="VEuPathDB" id="PlasmoDB:PVX_030190"/>
<organism evidence="2">
    <name type="scientific">Plasmodium vivax</name>
    <name type="common">malaria parasite P. vivax</name>
    <dbReference type="NCBI Taxonomy" id="5855"/>
    <lineage>
        <taxon>Eukaryota</taxon>
        <taxon>Sar</taxon>
        <taxon>Alveolata</taxon>
        <taxon>Apicomplexa</taxon>
        <taxon>Aconoidasida</taxon>
        <taxon>Haemosporida</taxon>
        <taxon>Plasmodiidae</taxon>
        <taxon>Plasmodium</taxon>
        <taxon>Plasmodium (Plasmodium)</taxon>
    </lineage>
</organism>
<dbReference type="Pfam" id="PF05795">
    <property type="entry name" value="Plasmodium_Vir"/>
    <property type="match status" value="2"/>
</dbReference>
<protein>
    <submittedName>
        <fullName evidence="2">Vir14 protein</fullName>
    </submittedName>
</protein>